<sequence>MSTKRTILILIISLAFFALEDIYAQKNMDDSASYFINIANENWHNDLALSHNAAQQAFELIPRIEDIKIKADAYVQYGISFYTKLEYDSALSYYQKAVNLLKANEYDYSQYVSYLAAVLAKKGHFKDVFDLIEKEQYSLNENETAFYEFLLIKLSAAIKIGYTDHALKLINQLQQNGNIATEKLLLRFKSLQGQYYQLIASYKKSDSIFNKLAFYYKSTDNKMDLAETYLFLAKNAMEVSNYKESSKFLIKAQSIYEELNYEYGIALINLETGTLLSWMQRYNEASDYIFKALKVFDNNQNLNELQIAYYELGWIFYSLELEKRAKKYLDQSLEIAREIQNYRFLGSQHNAYGSLYTDLEIFDSAIFHFDSAIYYEELTKNIKQISAAKFNKAVVLEKIGQDYKAIKLYRESYKVDSTLRNYAGLIEGEWVLGEYFMKKDQNDSALYYFNLGEKHAINLGEKYFLLKIYEAKANLYSKTNNFKLSTDYFQKALKTQKELSEETKTLELATLETSYDLKNKEKELTLLNLQKENNEKTIALKNRTIASQRNTLIVLAVGFILLLVISYIIFRYLKIRTKTNHKLRELNNEIQEKQEEIMAQSEELQEANQYVTELNEKLENRVKDRTLALENALSELDHFFYRASHDFRGPLTTLMGLVGISKGYDLPEEGRTLFNQVNITVQKLDGLVKKLQAVSFLGDFENLKAPTSINLKDQIHKITDEVVKRKSFDRTDYQYDVKVYATDDKVIFYPVLLEICLSNLVENSLIFNYTKSIKIRISAEVKNEELILSVADNGIGISEDMKHEIFNMFKRTSQISSGNGLGLYIVKKATEILNGDIKLKSKQKEGSTFTITFPLSGITEIAKKYQDKVYSSS</sequence>
<dbReference type="Proteomes" id="UP001244443">
    <property type="component" value="Chromosome"/>
</dbReference>
<dbReference type="InterPro" id="IPR005467">
    <property type="entry name" value="His_kinase_dom"/>
</dbReference>
<dbReference type="Gene3D" id="3.30.565.10">
    <property type="entry name" value="Histidine kinase-like ATPase, C-terminal domain"/>
    <property type="match status" value="1"/>
</dbReference>
<dbReference type="PRINTS" id="PR00344">
    <property type="entry name" value="BCTRLSENSOR"/>
</dbReference>
<evidence type="ECO:0000313" key="13">
    <source>
        <dbReference type="Proteomes" id="UP001244443"/>
    </source>
</evidence>
<dbReference type="InterPro" id="IPR050351">
    <property type="entry name" value="BphY/WalK/GraS-like"/>
</dbReference>
<dbReference type="InterPro" id="IPR036890">
    <property type="entry name" value="HATPase_C_sf"/>
</dbReference>
<dbReference type="Gene3D" id="1.25.40.10">
    <property type="entry name" value="Tetratricopeptide repeat domain"/>
    <property type="match status" value="2"/>
</dbReference>
<evidence type="ECO:0000259" key="11">
    <source>
        <dbReference type="PROSITE" id="PS50109"/>
    </source>
</evidence>
<dbReference type="Pfam" id="PF02518">
    <property type="entry name" value="HATPase_c"/>
    <property type="match status" value="1"/>
</dbReference>
<keyword evidence="4" id="KW-0547">Nucleotide-binding</keyword>
<dbReference type="SUPFAM" id="SSF55874">
    <property type="entry name" value="ATPase domain of HSP90 chaperone/DNA topoisomerase II/histidine kinase"/>
    <property type="match status" value="1"/>
</dbReference>
<dbReference type="GO" id="GO:0000156">
    <property type="term" value="F:phosphorelay response regulator activity"/>
    <property type="evidence" value="ECO:0007669"/>
    <property type="project" value="TreeGrafter"/>
</dbReference>
<keyword evidence="6 12" id="KW-0067">ATP-binding</keyword>
<keyword evidence="7" id="KW-0902">Two-component regulatory system</keyword>
<evidence type="ECO:0000256" key="7">
    <source>
        <dbReference type="ARBA" id="ARBA00023012"/>
    </source>
</evidence>
<dbReference type="GO" id="GO:0000155">
    <property type="term" value="F:phosphorelay sensor kinase activity"/>
    <property type="evidence" value="ECO:0007669"/>
    <property type="project" value="InterPro"/>
</dbReference>
<dbReference type="Gene3D" id="1.10.287.130">
    <property type="match status" value="1"/>
</dbReference>
<dbReference type="SUPFAM" id="SSF48452">
    <property type="entry name" value="TPR-like"/>
    <property type="match status" value="3"/>
</dbReference>
<keyword evidence="3" id="KW-0808">Transferase</keyword>
<dbReference type="SUPFAM" id="SSF47384">
    <property type="entry name" value="Homodimeric domain of signal transducing histidine kinase"/>
    <property type="match status" value="1"/>
</dbReference>
<keyword evidence="8" id="KW-0802">TPR repeat</keyword>
<name>A0AA51R6V3_9BACT</name>
<keyword evidence="9" id="KW-0175">Coiled coil</keyword>
<dbReference type="InterPro" id="IPR019734">
    <property type="entry name" value="TPR_rpt"/>
</dbReference>
<evidence type="ECO:0000256" key="8">
    <source>
        <dbReference type="PROSITE-ProRule" id="PRU00339"/>
    </source>
</evidence>
<feature type="coiled-coil region" evidence="9">
    <location>
        <begin position="576"/>
        <end position="635"/>
    </location>
</feature>
<keyword evidence="5" id="KW-0418">Kinase</keyword>
<gene>
    <name evidence="12" type="ORF">QYS48_27515</name>
</gene>
<feature type="transmembrane region" description="Helical" evidence="10">
    <location>
        <begin position="552"/>
        <end position="573"/>
    </location>
</feature>
<dbReference type="GO" id="GO:0007234">
    <property type="term" value="P:osmosensory signaling via phosphorelay pathway"/>
    <property type="evidence" value="ECO:0007669"/>
    <property type="project" value="TreeGrafter"/>
</dbReference>
<dbReference type="PANTHER" id="PTHR42878">
    <property type="entry name" value="TWO-COMPONENT HISTIDINE KINASE"/>
    <property type="match status" value="1"/>
</dbReference>
<dbReference type="RefSeq" id="WP_308357048.1">
    <property type="nucleotide sequence ID" value="NZ_CP129970.2"/>
</dbReference>
<keyword evidence="10" id="KW-0812">Transmembrane</keyword>
<evidence type="ECO:0000313" key="12">
    <source>
        <dbReference type="EMBL" id="WMN07027.1"/>
    </source>
</evidence>
<keyword evidence="10" id="KW-1133">Transmembrane helix</keyword>
<organism evidence="12 13">
    <name type="scientific">Marivirga arenosa</name>
    <dbReference type="NCBI Taxonomy" id="3059076"/>
    <lineage>
        <taxon>Bacteria</taxon>
        <taxon>Pseudomonadati</taxon>
        <taxon>Bacteroidota</taxon>
        <taxon>Cytophagia</taxon>
        <taxon>Cytophagales</taxon>
        <taxon>Marivirgaceae</taxon>
        <taxon>Marivirga</taxon>
    </lineage>
</organism>
<protein>
    <recommendedName>
        <fullName evidence="2">histidine kinase</fullName>
        <ecNumber evidence="2">2.7.13.3</ecNumber>
    </recommendedName>
</protein>
<evidence type="ECO:0000256" key="5">
    <source>
        <dbReference type="ARBA" id="ARBA00022777"/>
    </source>
</evidence>
<feature type="domain" description="Histidine kinase" evidence="11">
    <location>
        <begin position="642"/>
        <end position="857"/>
    </location>
</feature>
<dbReference type="PROSITE" id="PS50109">
    <property type="entry name" value="HIS_KIN"/>
    <property type="match status" value="1"/>
</dbReference>
<dbReference type="GO" id="GO:0005524">
    <property type="term" value="F:ATP binding"/>
    <property type="evidence" value="ECO:0007669"/>
    <property type="project" value="UniProtKB-KW"/>
</dbReference>
<dbReference type="PROSITE" id="PS50005">
    <property type="entry name" value="TPR"/>
    <property type="match status" value="1"/>
</dbReference>
<evidence type="ECO:0000256" key="1">
    <source>
        <dbReference type="ARBA" id="ARBA00000085"/>
    </source>
</evidence>
<evidence type="ECO:0000256" key="3">
    <source>
        <dbReference type="ARBA" id="ARBA00022679"/>
    </source>
</evidence>
<dbReference type="EMBL" id="CP129970">
    <property type="protein sequence ID" value="WMN07027.1"/>
    <property type="molecule type" value="Genomic_DNA"/>
</dbReference>
<keyword evidence="13" id="KW-1185">Reference proteome</keyword>
<evidence type="ECO:0000256" key="4">
    <source>
        <dbReference type="ARBA" id="ARBA00022741"/>
    </source>
</evidence>
<dbReference type="PANTHER" id="PTHR42878:SF7">
    <property type="entry name" value="SENSOR HISTIDINE KINASE GLRK"/>
    <property type="match status" value="1"/>
</dbReference>
<dbReference type="SMART" id="SM00028">
    <property type="entry name" value="TPR"/>
    <property type="match status" value="6"/>
</dbReference>
<dbReference type="SMART" id="SM00387">
    <property type="entry name" value="HATPase_c"/>
    <property type="match status" value="1"/>
</dbReference>
<proteinExistence type="predicted"/>
<evidence type="ECO:0000256" key="2">
    <source>
        <dbReference type="ARBA" id="ARBA00012438"/>
    </source>
</evidence>
<accession>A0AA51R6V3</accession>
<dbReference type="EC" id="2.7.13.3" evidence="2"/>
<reference evidence="12" key="1">
    <citation type="submission" date="2023-08" db="EMBL/GenBank/DDBJ databases">
        <title>Comparative genomics and taxonomic characterization of three novel marine species of genus Marivirga.</title>
        <authorList>
            <person name="Muhammad N."/>
            <person name="Kim S.-G."/>
        </authorList>
    </citation>
    <scope>NUCLEOTIDE SEQUENCE [LARGE SCALE GENOMIC DNA]</scope>
    <source>
        <strain evidence="12">ABR2-2</strain>
    </source>
</reference>
<evidence type="ECO:0000256" key="6">
    <source>
        <dbReference type="ARBA" id="ARBA00022840"/>
    </source>
</evidence>
<comment type="catalytic activity">
    <reaction evidence="1">
        <text>ATP + protein L-histidine = ADP + protein N-phospho-L-histidine.</text>
        <dbReference type="EC" id="2.7.13.3"/>
    </reaction>
</comment>
<feature type="repeat" description="TPR" evidence="8">
    <location>
        <begin position="71"/>
        <end position="104"/>
    </location>
</feature>
<dbReference type="InterPro" id="IPR004358">
    <property type="entry name" value="Sig_transdc_His_kin-like_C"/>
</dbReference>
<dbReference type="InterPro" id="IPR003594">
    <property type="entry name" value="HATPase_dom"/>
</dbReference>
<evidence type="ECO:0000256" key="9">
    <source>
        <dbReference type="SAM" id="Coils"/>
    </source>
</evidence>
<dbReference type="AlphaFoldDB" id="A0AA51R6V3"/>
<keyword evidence="10" id="KW-0472">Membrane</keyword>
<evidence type="ECO:0000256" key="10">
    <source>
        <dbReference type="SAM" id="Phobius"/>
    </source>
</evidence>
<dbReference type="InterPro" id="IPR036097">
    <property type="entry name" value="HisK_dim/P_sf"/>
</dbReference>
<dbReference type="InterPro" id="IPR011990">
    <property type="entry name" value="TPR-like_helical_dom_sf"/>
</dbReference>
<dbReference type="GO" id="GO:0030295">
    <property type="term" value="F:protein kinase activator activity"/>
    <property type="evidence" value="ECO:0007669"/>
    <property type="project" value="TreeGrafter"/>
</dbReference>